<evidence type="ECO:0000313" key="8">
    <source>
        <dbReference type="WBParaSite" id="SRDH1_41500.2"/>
    </source>
</evidence>
<evidence type="ECO:0000256" key="2">
    <source>
        <dbReference type="ARBA" id="ARBA00010305"/>
    </source>
</evidence>
<evidence type="ECO:0000256" key="6">
    <source>
        <dbReference type="SAM" id="Phobius"/>
    </source>
</evidence>
<evidence type="ECO:0000256" key="3">
    <source>
        <dbReference type="ARBA" id="ARBA00016840"/>
    </source>
</evidence>
<evidence type="ECO:0000313" key="7">
    <source>
        <dbReference type="Proteomes" id="UP000050792"/>
    </source>
</evidence>
<reference evidence="7" key="1">
    <citation type="submission" date="2022-06" db="EMBL/GenBank/DDBJ databases">
        <authorList>
            <person name="Berger JAMES D."/>
            <person name="Berger JAMES D."/>
        </authorList>
    </citation>
    <scope>NUCLEOTIDE SEQUENCE [LARGE SCALE GENOMIC DNA]</scope>
</reference>
<evidence type="ECO:0000256" key="4">
    <source>
        <dbReference type="ARBA" id="ARBA00022490"/>
    </source>
</evidence>
<keyword evidence="6" id="KW-0472">Membrane</keyword>
<keyword evidence="5" id="KW-0206">Cytoskeleton</keyword>
<keyword evidence="6" id="KW-1133">Transmembrane helix</keyword>
<organism evidence="7 8">
    <name type="scientific">Schistosoma rodhaini</name>
    <dbReference type="NCBI Taxonomy" id="6188"/>
    <lineage>
        <taxon>Eukaryota</taxon>
        <taxon>Metazoa</taxon>
        <taxon>Spiralia</taxon>
        <taxon>Lophotrochozoa</taxon>
        <taxon>Platyhelminthes</taxon>
        <taxon>Trematoda</taxon>
        <taxon>Digenea</taxon>
        <taxon>Strigeidida</taxon>
        <taxon>Schistosomatoidea</taxon>
        <taxon>Schistosomatidae</taxon>
        <taxon>Schistosoma</taxon>
    </lineage>
</organism>
<protein>
    <recommendedName>
        <fullName evidence="3">KIF-binding protein</fullName>
    </recommendedName>
</protein>
<keyword evidence="7" id="KW-1185">Reference proteome</keyword>
<dbReference type="WBParaSite" id="SRDH1_41500.2">
    <property type="protein sequence ID" value="SRDH1_41500.2"/>
    <property type="gene ID" value="SRDH1_41500"/>
</dbReference>
<dbReference type="InterPro" id="IPR022083">
    <property type="entry name" value="KBP"/>
</dbReference>
<keyword evidence="4" id="KW-0963">Cytoplasm</keyword>
<proteinExistence type="inferred from homology"/>
<dbReference type="Proteomes" id="UP000050792">
    <property type="component" value="Unassembled WGS sequence"/>
</dbReference>
<evidence type="ECO:0000256" key="5">
    <source>
        <dbReference type="ARBA" id="ARBA00023212"/>
    </source>
</evidence>
<keyword evidence="6" id="KW-0812">Transmembrane</keyword>
<comment type="similarity">
    <text evidence="2">Belongs to the KIF-binding protein family.</text>
</comment>
<name>A0AA85F9F7_9TREM</name>
<sequence length="703" mass="81406">MVRVEHFWQDNRRLIYDIRSLENITISSHVGTFHNKLNKALHEKYMELLHKFENRFPKIITATHFLYWSFIRTKIAKNYLEMEDTFGANEIVYPCVNSNGTCLTVDSLIQKMTIRDSLEAKVFSSSEIVLFNMIAGVLQILFNVLAVIHVTNITNKQSFPTYKDPMHWLSCAQKVYKLYTQRSPSNTGPEFLDTLLNSESNWIHEFQESGGLNKQNLSVCRLMLEHEYTKTIFLVAQVHQLVGKRAQSADYCQLTLLRQLKFCKSFKKAVNSPFRLQNNIIRIKSAHSLRDLENRKLSKRHPCYHFHTFDPIEWATNAVALSDYFSSVENQNNCYYKTFECLLSAIHVVEEARLEGNIPSSQIDNTLANIYRDLVKISLDLLEKGTKQYGNLVDEKLTSEDAEFKKSEELQSVTKFGSMFNLELQPIMTELLDYNFNVKSSISNVIPWNNDFIYKLVRPPTNYETASGIFRIILNCIMKAENFYTLQNHCIDAIGLIQDRSKAYRLMAVFEKNISRQCCMHKRRIDMLNNVLGQLNPNHYLHLCRQLTFELAEALSTLRDLKRKLLDEIPLKECHVLAHYARKSDDLTKRAISVYRNFLELYGVHSGTTINCSDDDIKPLIVTCLHTARLYSQLISTCTAEKIQNLTKALEFYVQLVALAENHIQRDVSTAIKDCEELRIAKEMVVLIPVKLTRLSRGEILPD</sequence>
<dbReference type="PANTHER" id="PTHR46321:SF1">
    <property type="entry name" value="KIF-BINDING PROTEIN"/>
    <property type="match status" value="1"/>
</dbReference>
<dbReference type="PANTHER" id="PTHR46321">
    <property type="entry name" value="KIF1-BINDING PROTEIN"/>
    <property type="match status" value="1"/>
</dbReference>
<accession>A0AA85F9F7</accession>
<reference evidence="8" key="2">
    <citation type="submission" date="2023-11" db="UniProtKB">
        <authorList>
            <consortium name="WormBaseParasite"/>
        </authorList>
    </citation>
    <scope>IDENTIFICATION</scope>
</reference>
<dbReference type="Pfam" id="PF12309">
    <property type="entry name" value="KBP_C"/>
    <property type="match status" value="1"/>
</dbReference>
<evidence type="ECO:0000256" key="1">
    <source>
        <dbReference type="ARBA" id="ARBA00004245"/>
    </source>
</evidence>
<comment type="subcellular location">
    <subcellularLocation>
        <location evidence="1">Cytoplasm</location>
        <location evidence="1">Cytoskeleton</location>
    </subcellularLocation>
</comment>
<dbReference type="GO" id="GO:0005856">
    <property type="term" value="C:cytoskeleton"/>
    <property type="evidence" value="ECO:0007669"/>
    <property type="project" value="UniProtKB-SubCell"/>
</dbReference>
<dbReference type="AlphaFoldDB" id="A0AA85F9F7"/>
<feature type="transmembrane region" description="Helical" evidence="6">
    <location>
        <begin position="128"/>
        <end position="150"/>
    </location>
</feature>